<name>Q4N1K1_THEPA</name>
<dbReference type="eggNOG" id="ENOG502SNRM">
    <property type="taxonomic scope" value="Eukaryota"/>
</dbReference>
<keyword evidence="3" id="KW-1185">Reference proteome</keyword>
<dbReference type="VEuPathDB" id="PiroplasmaDB:TpMuguga_04g00734"/>
<reference evidence="2 3" key="1">
    <citation type="journal article" date="2005" name="Science">
        <title>Genome sequence of Theileria parva, a bovine pathogen that transforms lymphocytes.</title>
        <authorList>
            <person name="Gardner M.J."/>
            <person name="Bishop R."/>
            <person name="Shah T."/>
            <person name="de Villiers E.P."/>
            <person name="Carlton J.M."/>
            <person name="Hall N."/>
            <person name="Ren Q."/>
            <person name="Paulsen I.T."/>
            <person name="Pain A."/>
            <person name="Berriman M."/>
            <person name="Wilson R.J.M."/>
            <person name="Sato S."/>
            <person name="Ralph S.A."/>
            <person name="Mann D.J."/>
            <person name="Xiong Z."/>
            <person name="Shallom S.J."/>
            <person name="Weidman J."/>
            <person name="Jiang L."/>
            <person name="Lynn J."/>
            <person name="Weaver B."/>
            <person name="Shoaibi A."/>
            <person name="Domingo A.R."/>
            <person name="Wasawo D."/>
            <person name="Crabtree J."/>
            <person name="Wortman J.R."/>
            <person name="Haas B."/>
            <person name="Angiuoli S.V."/>
            <person name="Creasy T.H."/>
            <person name="Lu C."/>
            <person name="Suh B."/>
            <person name="Silva J.C."/>
            <person name="Utterback T.R."/>
            <person name="Feldblyum T.V."/>
            <person name="Pertea M."/>
            <person name="Allen J."/>
            <person name="Nierman W.C."/>
            <person name="Taracha E.L.N."/>
            <person name="Salzberg S.L."/>
            <person name="White O.R."/>
            <person name="Fitzhugh H.A."/>
            <person name="Morzaria S."/>
            <person name="Venter J.C."/>
            <person name="Fraser C.M."/>
            <person name="Nene V."/>
        </authorList>
    </citation>
    <scope>NUCLEOTIDE SEQUENCE [LARGE SCALE GENOMIC DNA]</scope>
    <source>
        <strain evidence="2 3">Muguga</strain>
    </source>
</reference>
<dbReference type="RefSeq" id="XP_764370.1">
    <property type="nucleotide sequence ID" value="XM_759277.1"/>
</dbReference>
<proteinExistence type="predicted"/>
<dbReference type="KEGG" id="tpv:TP04_0734"/>
<dbReference type="FunCoup" id="Q4N1K1">
    <property type="interactions" value="15"/>
</dbReference>
<evidence type="ECO:0000256" key="1">
    <source>
        <dbReference type="SAM" id="MobiDB-lite"/>
    </source>
</evidence>
<feature type="compositionally biased region" description="Low complexity" evidence="1">
    <location>
        <begin position="96"/>
        <end position="109"/>
    </location>
</feature>
<protein>
    <submittedName>
        <fullName evidence="2">Uncharacterized protein</fullName>
    </submittedName>
</protein>
<accession>Q4N1K1</accession>
<gene>
    <name evidence="2" type="ordered locus">TP04_0734</name>
</gene>
<organism evidence="2 3">
    <name type="scientific">Theileria parva</name>
    <name type="common">East coast fever infection agent</name>
    <dbReference type="NCBI Taxonomy" id="5875"/>
    <lineage>
        <taxon>Eukaryota</taxon>
        <taxon>Sar</taxon>
        <taxon>Alveolata</taxon>
        <taxon>Apicomplexa</taxon>
        <taxon>Aconoidasida</taxon>
        <taxon>Piroplasmida</taxon>
        <taxon>Theileriidae</taxon>
        <taxon>Theileria</taxon>
    </lineage>
</organism>
<sequence>MNRHFYRHLSNLTRKHDFLKINQLRQRGLLLYNLPPETLDSNDSVVKLLSKCNINICNDDVHIMRTRFGFPLGKALILIDRLTPNYDFKFDDTTANDSSNSSENLSHPSKNSDSTNASSIRLVYNSILDNLPKESSAYLCDEHEVSCFVEQCERLLTLPHDLRRLSNPELLHRVVTVTGAPRSYGRVELSNVIYDNTRVKVDPKNIIFRFKANGDQDSLAWVICNSDKEVNTIISKLQEVPIPRRYQYGNLMGASFLYSSRSSFFLSHPSLDFITNRSKYQIFTMGWHSDVDESELRTLTESLKFYPKDIKVFKINSKDPEKSETCAFLEFDRMRNTKKVMTRLQMIKKRWKIPDHSGFYSYPRIADVWWKSDNGCHYNDSHFNADLDEPVEY</sequence>
<dbReference type="STRING" id="5875.Q4N1K1"/>
<dbReference type="GeneID" id="3501058"/>
<dbReference type="EMBL" id="AAGK01000004">
    <property type="protein sequence ID" value="EAN32087.1"/>
    <property type="molecule type" value="Genomic_DNA"/>
</dbReference>
<evidence type="ECO:0000313" key="3">
    <source>
        <dbReference type="Proteomes" id="UP000001949"/>
    </source>
</evidence>
<comment type="caution">
    <text evidence="2">The sequence shown here is derived from an EMBL/GenBank/DDBJ whole genome shotgun (WGS) entry which is preliminary data.</text>
</comment>
<dbReference type="AlphaFoldDB" id="Q4N1K1"/>
<dbReference type="Proteomes" id="UP000001949">
    <property type="component" value="Unassembled WGS sequence"/>
</dbReference>
<feature type="region of interest" description="Disordered" evidence="1">
    <location>
        <begin position="96"/>
        <end position="115"/>
    </location>
</feature>
<dbReference type="OMA" id="DCAYVLC"/>
<evidence type="ECO:0000313" key="2">
    <source>
        <dbReference type="EMBL" id="EAN32087.1"/>
    </source>
</evidence>
<dbReference type="InParanoid" id="Q4N1K1"/>